<organism evidence="2 3">
    <name type="scientific">Carex littledalei</name>
    <dbReference type="NCBI Taxonomy" id="544730"/>
    <lineage>
        <taxon>Eukaryota</taxon>
        <taxon>Viridiplantae</taxon>
        <taxon>Streptophyta</taxon>
        <taxon>Embryophyta</taxon>
        <taxon>Tracheophyta</taxon>
        <taxon>Spermatophyta</taxon>
        <taxon>Magnoliopsida</taxon>
        <taxon>Liliopsida</taxon>
        <taxon>Poales</taxon>
        <taxon>Cyperaceae</taxon>
        <taxon>Cyperoideae</taxon>
        <taxon>Cariceae</taxon>
        <taxon>Carex</taxon>
        <taxon>Carex subgen. Euthyceras</taxon>
    </lineage>
</organism>
<dbReference type="EMBL" id="SWLB01000003">
    <property type="protein sequence ID" value="KAF3340208.1"/>
    <property type="molecule type" value="Genomic_DNA"/>
</dbReference>
<gene>
    <name evidence="2" type="ORF">FCM35_KLT15979</name>
</gene>
<reference evidence="2" key="1">
    <citation type="submission" date="2020-01" db="EMBL/GenBank/DDBJ databases">
        <title>Genome sequence of Kobresia littledalei, the first chromosome-level genome in the family Cyperaceae.</title>
        <authorList>
            <person name="Qu G."/>
        </authorList>
    </citation>
    <scope>NUCLEOTIDE SEQUENCE</scope>
    <source>
        <strain evidence="2">C.B.Clarke</strain>
        <tissue evidence="2">Leaf</tissue>
    </source>
</reference>
<evidence type="ECO:0000313" key="2">
    <source>
        <dbReference type="EMBL" id="KAF3340208.1"/>
    </source>
</evidence>
<protein>
    <submittedName>
        <fullName evidence="2">Uncharacterized protein</fullName>
    </submittedName>
</protein>
<feature type="region of interest" description="Disordered" evidence="1">
    <location>
        <begin position="42"/>
        <end position="67"/>
    </location>
</feature>
<evidence type="ECO:0000256" key="1">
    <source>
        <dbReference type="SAM" id="MobiDB-lite"/>
    </source>
</evidence>
<comment type="caution">
    <text evidence="2">The sequence shown here is derived from an EMBL/GenBank/DDBJ whole genome shotgun (WGS) entry which is preliminary data.</text>
</comment>
<name>A0A833RSV7_9POAL</name>
<keyword evidence="3" id="KW-1185">Reference proteome</keyword>
<evidence type="ECO:0000313" key="3">
    <source>
        <dbReference type="Proteomes" id="UP000623129"/>
    </source>
</evidence>
<feature type="compositionally biased region" description="Basic and acidic residues" evidence="1">
    <location>
        <begin position="42"/>
        <end position="52"/>
    </location>
</feature>
<dbReference type="AlphaFoldDB" id="A0A833RSV7"/>
<accession>A0A833RSV7</accession>
<proteinExistence type="predicted"/>
<sequence>MNDSQYCFSLTTFRFNLSLSLAPQVQKIQLVTINIGVVYSSSEKKGGKEETKTAVQAQSSATEKGDGSVIGSAGIISVLTIFLTVRAMYPATANEAIQPPAVIEKLTNSLQGHHDLVYRDLAI</sequence>
<dbReference type="Proteomes" id="UP000623129">
    <property type="component" value="Unassembled WGS sequence"/>
</dbReference>